<evidence type="ECO:0000313" key="5">
    <source>
        <dbReference type="Proteomes" id="UP001175261"/>
    </source>
</evidence>
<proteinExistence type="predicted"/>
<dbReference type="InterPro" id="IPR003591">
    <property type="entry name" value="Leu-rich_rpt_typical-subtyp"/>
</dbReference>
<dbReference type="PROSITE" id="PS51450">
    <property type="entry name" value="LRR"/>
    <property type="match status" value="2"/>
</dbReference>
<feature type="compositionally biased region" description="Polar residues" evidence="3">
    <location>
        <begin position="228"/>
        <end position="240"/>
    </location>
</feature>
<feature type="region of interest" description="Disordered" evidence="3">
    <location>
        <begin position="892"/>
        <end position="947"/>
    </location>
</feature>
<dbReference type="GO" id="GO:0005737">
    <property type="term" value="C:cytoplasm"/>
    <property type="evidence" value="ECO:0007669"/>
    <property type="project" value="TreeGrafter"/>
</dbReference>
<keyword evidence="2" id="KW-0677">Repeat</keyword>
<feature type="compositionally biased region" description="Polar residues" evidence="3">
    <location>
        <begin position="353"/>
        <end position="362"/>
    </location>
</feature>
<gene>
    <name evidence="4" type="ORF">NLU13_9767</name>
</gene>
<feature type="compositionally biased region" description="Polar residues" evidence="3">
    <location>
        <begin position="936"/>
        <end position="947"/>
    </location>
</feature>
<feature type="compositionally biased region" description="Acidic residues" evidence="3">
    <location>
        <begin position="152"/>
        <end position="165"/>
    </location>
</feature>
<dbReference type="Gene3D" id="3.80.10.10">
    <property type="entry name" value="Ribonuclease Inhibitor"/>
    <property type="match status" value="2"/>
</dbReference>
<dbReference type="SUPFAM" id="SSF52058">
    <property type="entry name" value="L domain-like"/>
    <property type="match status" value="2"/>
</dbReference>
<feature type="compositionally biased region" description="Polar residues" evidence="3">
    <location>
        <begin position="77"/>
        <end position="86"/>
    </location>
</feature>
<dbReference type="PANTHER" id="PTHR48051">
    <property type="match status" value="1"/>
</dbReference>
<accession>A0AA39GB29</accession>
<protein>
    <recommendedName>
        <fullName evidence="6">Leucine-rich repeat-containing protein 40</fullName>
    </recommendedName>
</protein>
<comment type="caution">
    <text evidence="4">The sequence shown here is derived from an EMBL/GenBank/DDBJ whole genome shotgun (WGS) entry which is preliminary data.</text>
</comment>
<dbReference type="InterPro" id="IPR050216">
    <property type="entry name" value="LRR_domain-containing"/>
</dbReference>
<feature type="compositionally biased region" description="Low complexity" evidence="3">
    <location>
        <begin position="920"/>
        <end position="932"/>
    </location>
</feature>
<dbReference type="SMART" id="SM00369">
    <property type="entry name" value="LRR_TYP"/>
    <property type="match status" value="11"/>
</dbReference>
<keyword evidence="1" id="KW-0433">Leucine-rich repeat</keyword>
<dbReference type="SMART" id="SM00364">
    <property type="entry name" value="LRR_BAC"/>
    <property type="match status" value="6"/>
</dbReference>
<reference evidence="4" key="1">
    <citation type="submission" date="2022-10" db="EMBL/GenBank/DDBJ databases">
        <title>Determination and structural analysis of whole genome sequence of Sarocladium strictum F4-1.</title>
        <authorList>
            <person name="Hu L."/>
            <person name="Jiang Y."/>
        </authorList>
    </citation>
    <scope>NUCLEOTIDE SEQUENCE</scope>
    <source>
        <strain evidence="4">F4-1</strain>
    </source>
</reference>
<feature type="compositionally biased region" description="Polar residues" evidence="3">
    <location>
        <begin position="184"/>
        <end position="194"/>
    </location>
</feature>
<feature type="compositionally biased region" description="Low complexity" evidence="3">
    <location>
        <begin position="260"/>
        <end position="271"/>
    </location>
</feature>
<organism evidence="4 5">
    <name type="scientific">Sarocladium strictum</name>
    <name type="common">Black bundle disease fungus</name>
    <name type="synonym">Acremonium strictum</name>
    <dbReference type="NCBI Taxonomy" id="5046"/>
    <lineage>
        <taxon>Eukaryota</taxon>
        <taxon>Fungi</taxon>
        <taxon>Dikarya</taxon>
        <taxon>Ascomycota</taxon>
        <taxon>Pezizomycotina</taxon>
        <taxon>Sordariomycetes</taxon>
        <taxon>Hypocreomycetidae</taxon>
        <taxon>Hypocreales</taxon>
        <taxon>Sarocladiaceae</taxon>
        <taxon>Sarocladium</taxon>
    </lineage>
</organism>
<evidence type="ECO:0000256" key="3">
    <source>
        <dbReference type="SAM" id="MobiDB-lite"/>
    </source>
</evidence>
<feature type="compositionally biased region" description="Polar residues" evidence="3">
    <location>
        <begin position="289"/>
        <end position="314"/>
    </location>
</feature>
<name>A0AA39GB29_SARSR</name>
<evidence type="ECO:0008006" key="6">
    <source>
        <dbReference type="Google" id="ProtNLM"/>
    </source>
</evidence>
<dbReference type="EMBL" id="JAPDFR010000009">
    <property type="protein sequence ID" value="KAK0383856.1"/>
    <property type="molecule type" value="Genomic_DNA"/>
</dbReference>
<feature type="compositionally biased region" description="Low complexity" evidence="3">
    <location>
        <begin position="25"/>
        <end position="38"/>
    </location>
</feature>
<dbReference type="Proteomes" id="UP001175261">
    <property type="component" value="Unassembled WGS sequence"/>
</dbReference>
<sequence length="1185" mass="128247">MDDIHGKAAAANRLSKLPRPASGIPKPSALPRPSSRASGLQPPKPTRASSSAADILPADGDSRTSRLRASMSRDSLRSSITATTPGRSIPRLRASASRDSLIATSTARPPMRPKAQPPVTGQQQSRILPTPQRKPRSSIVAEPGAESTPVLEADEDQTSEIEAAVDTDRPLFRRRLTLTRKPSESFNFSPTQELFDSIHRDDTPTNDSTEGDMPPPPARSVRPRPSLTERTMQSLAQIPSSPALKKKNSSFFEQPRSRSRAGSTSSRPGSSYNSDGSGRHMSRPVSRPGSASGQDDNGSRPGTATYKSSLSTIDGTPEGLTTGGSSLRLSKLQATPSRGSLSSKLPSGRPSLSGETFATPQKKNYGALPSHSGSQSVAARPSKARGSTNGLFKKPSMPSMASDLGGSGEAPTVLDEPSESSWGNTFPSISPARPSQASETPPLSARKSSAALRDQIAKAKAAKRAAMKQAAETQVQSDDQRPIVPVDDGFDFGVAHEDPFNLRKGENPGKKVLLQRIIAARTSGRLNIAALNLKEIPIEVMKMYDLENIGANDGSWAESVDITRFVAADNEFETLDELIFPDQSHSDPDNDDEGSGNIFAGLENLDLHNNLLVNVPLGFRRLNYLTSLNLSSNRLTNNSLDTISQMSSLRDLKLANNLLFGPMPASFANLGELEILDLHGNNVSALPADVENMTQLRILNLNENSFESLPFDALAKLPLTELLVRKNKLRGTLIEDPIESLPHLQTLDVSSNQLLRIVELGSSISLPVMHALSLSMNRLQGLPDMTTWTSLLTLTVDENNISSIPNSFTSLEKLRHADFSSNDIRVVPPEIARMDNLSMIRLSGNPLRDKKFVSIPTDDLKEMLAARLEPPPPYQEPRSQQVAGNVAVDPKVIQSGDLPTGDAKSPVGPHDDDSLDDDFATPPTSAPNSPSRSRAHTNASLRSRTRTLSNQMWPVKNGGLLDRSQTESSSLHPVVASQIAAEHQIKQIHLHHNLFTTFPNSLSFFADTLTSLSLANNQLTAEGYLNEELELKALRELNLGTNRITSLKPLTNFLCAPALEKLDVSFNRLNALPTDLREAFPSLTVLLVPNNHLIELTPESITGLRIVDATNNDISHLNPKIGLLGGEGGLERLDVMGNRFRVPRFNVLERGTEATLRWLRGRVPVAEMAAWKGDDGDESPEGGWP</sequence>
<evidence type="ECO:0000313" key="4">
    <source>
        <dbReference type="EMBL" id="KAK0383856.1"/>
    </source>
</evidence>
<keyword evidence="5" id="KW-1185">Reference proteome</keyword>
<dbReference type="AlphaFoldDB" id="A0AA39GB29"/>
<evidence type="ECO:0000256" key="1">
    <source>
        <dbReference type="ARBA" id="ARBA00022614"/>
    </source>
</evidence>
<feature type="region of interest" description="Disordered" evidence="3">
    <location>
        <begin position="1"/>
        <end position="483"/>
    </location>
</feature>
<feature type="compositionally biased region" description="Polar residues" evidence="3">
    <location>
        <begin position="419"/>
        <end position="441"/>
    </location>
</feature>
<dbReference type="InterPro" id="IPR001611">
    <property type="entry name" value="Leu-rich_rpt"/>
</dbReference>
<evidence type="ECO:0000256" key="2">
    <source>
        <dbReference type="ARBA" id="ARBA00022737"/>
    </source>
</evidence>
<dbReference type="InterPro" id="IPR032675">
    <property type="entry name" value="LRR_dom_sf"/>
</dbReference>
<dbReference type="PANTHER" id="PTHR48051:SF27">
    <property type="entry name" value="LEUCINE-RICH REPEAT-CONTAINING PROTEIN 40"/>
    <property type="match status" value="1"/>
</dbReference>
<feature type="compositionally biased region" description="Polar residues" evidence="3">
    <location>
        <begin position="323"/>
        <end position="345"/>
    </location>
</feature>